<feature type="chain" id="PRO_5019024299" evidence="3">
    <location>
        <begin position="23"/>
        <end position="262"/>
    </location>
</feature>
<protein>
    <submittedName>
        <fullName evidence="5">ArtI protein</fullName>
    </submittedName>
</protein>
<dbReference type="Gene3D" id="3.40.190.10">
    <property type="entry name" value="Periplasmic binding protein-like II"/>
    <property type="match status" value="2"/>
</dbReference>
<evidence type="ECO:0000259" key="4">
    <source>
        <dbReference type="SMART" id="SM00062"/>
    </source>
</evidence>
<dbReference type="Pfam" id="PF00497">
    <property type="entry name" value="SBP_bac_3"/>
    <property type="match status" value="1"/>
</dbReference>
<dbReference type="PANTHER" id="PTHR35936">
    <property type="entry name" value="MEMBRANE-BOUND LYTIC MUREIN TRANSGLYCOSYLASE F"/>
    <property type="match status" value="1"/>
</dbReference>
<organism evidence="5 6">
    <name type="scientific">Pseudomonas frederiksbergensis</name>
    <dbReference type="NCBI Taxonomy" id="104087"/>
    <lineage>
        <taxon>Bacteria</taxon>
        <taxon>Pseudomonadati</taxon>
        <taxon>Pseudomonadota</taxon>
        <taxon>Gammaproteobacteria</taxon>
        <taxon>Pseudomonadales</taxon>
        <taxon>Pseudomonadaceae</taxon>
        <taxon>Pseudomonas</taxon>
    </lineage>
</organism>
<comment type="similarity">
    <text evidence="1">Belongs to the bacterial solute-binding protein 3 family.</text>
</comment>
<evidence type="ECO:0000256" key="2">
    <source>
        <dbReference type="ARBA" id="ARBA00022729"/>
    </source>
</evidence>
<dbReference type="SMART" id="SM00062">
    <property type="entry name" value="PBPb"/>
    <property type="match status" value="1"/>
</dbReference>
<feature type="signal peptide" evidence="3">
    <location>
        <begin position="1"/>
        <end position="22"/>
    </location>
</feature>
<evidence type="ECO:0000256" key="3">
    <source>
        <dbReference type="SAM" id="SignalP"/>
    </source>
</evidence>
<proteinExistence type="inferred from homology"/>
<feature type="domain" description="Solute-binding protein family 3/N-terminal" evidence="4">
    <location>
        <begin position="37"/>
        <end position="260"/>
    </location>
</feature>
<dbReference type="OrthoDB" id="7708309at2"/>
<dbReference type="Proteomes" id="UP000285349">
    <property type="component" value="Unassembled WGS sequence"/>
</dbReference>
<name>A0A423KGS3_9PSED</name>
<dbReference type="EMBL" id="MOBQ01000003">
    <property type="protein sequence ID" value="RON52289.1"/>
    <property type="molecule type" value="Genomic_DNA"/>
</dbReference>
<gene>
    <name evidence="5" type="ORF">BK666_02650</name>
</gene>
<sequence length="262" mass="29242">MKNKNHTLILCGLLALPWGVQAQETPSHLDSVIQQGVLTVCTTGDYKPYTYKNESGEYEGIDIAMARSLADSLGAKVKWEQTTWKTLMPDLVAGKCDIAMGGISVTLERQKKAFFSSTLDVDGKVPLVRCEDQARYQTIEQINQPSVRLIEPAGGTNEAFVHAFLPKAQLMLHDNVTLFQALLDKKADVMITDASEALYQQKLKPGLCAVNPSQYFQYGEKAYLLPRDDVTWKQYVDQWLHLSKATGNYRKVVGEWLAVPGQ</sequence>
<dbReference type="InterPro" id="IPR001638">
    <property type="entry name" value="Solute-binding_3/MltF_N"/>
</dbReference>
<comment type="caution">
    <text evidence="5">The sequence shown here is derived from an EMBL/GenBank/DDBJ whole genome shotgun (WGS) entry which is preliminary data.</text>
</comment>
<dbReference type="AlphaFoldDB" id="A0A423KGS3"/>
<evidence type="ECO:0000313" key="6">
    <source>
        <dbReference type="Proteomes" id="UP000285349"/>
    </source>
</evidence>
<evidence type="ECO:0000313" key="5">
    <source>
        <dbReference type="EMBL" id="RON52289.1"/>
    </source>
</evidence>
<dbReference type="PANTHER" id="PTHR35936:SF19">
    <property type="entry name" value="AMINO-ACID-BINDING PROTEIN YXEM-RELATED"/>
    <property type="match status" value="1"/>
</dbReference>
<accession>A0A423KGS3</accession>
<reference evidence="5 6" key="1">
    <citation type="submission" date="2016-10" db="EMBL/GenBank/DDBJ databases">
        <title>Comparative genome analysis of multiple Pseudomonas spp. focuses on biocontrol and plant growth promoting traits.</title>
        <authorList>
            <person name="Tao X.-Y."/>
            <person name="Taylor C.G."/>
        </authorList>
    </citation>
    <scope>NUCLEOTIDE SEQUENCE [LARGE SCALE GENOMIC DNA]</scope>
    <source>
        <strain evidence="5 6">37A10</strain>
    </source>
</reference>
<dbReference type="SUPFAM" id="SSF53850">
    <property type="entry name" value="Periplasmic binding protein-like II"/>
    <property type="match status" value="1"/>
</dbReference>
<dbReference type="RefSeq" id="WP_123508173.1">
    <property type="nucleotide sequence ID" value="NZ_MOBQ01000003.1"/>
</dbReference>
<evidence type="ECO:0000256" key="1">
    <source>
        <dbReference type="ARBA" id="ARBA00010333"/>
    </source>
</evidence>
<keyword evidence="2 3" id="KW-0732">Signal</keyword>